<evidence type="ECO:0000313" key="13">
    <source>
        <dbReference type="Proteomes" id="UP001177023"/>
    </source>
</evidence>
<reference evidence="12" key="1">
    <citation type="submission" date="2023-06" db="EMBL/GenBank/DDBJ databases">
        <authorList>
            <person name="Delattre M."/>
        </authorList>
    </citation>
    <scope>NUCLEOTIDE SEQUENCE</scope>
    <source>
        <strain evidence="12">AF72</strain>
    </source>
</reference>
<evidence type="ECO:0000256" key="7">
    <source>
        <dbReference type="ARBA" id="ARBA00022824"/>
    </source>
</evidence>
<sequence>MVFLFTKGIRYLVFIYILYSAANFYLGWKAYRFSPKEFRSIATKAQGASSNGADATRKFFGDLSKAYKGSIVPSPKWAPVNAGGLNVQMQLLHNSLTEYVAVIVAPYKTTGRSGAHWSNSTCTVMAGEVSRAQDRLAQPISKETFKTGGNFRHGQWESFTYDFAPETYIVCYGRGIIPVSSIWTTMGTLGTGDFVNFAHQVAFFGEAFFNNIITAGMATFNHYKAQFSKTEL</sequence>
<dbReference type="GO" id="GO:0005789">
    <property type="term" value="C:endoplasmic reticulum membrane"/>
    <property type="evidence" value="ECO:0007669"/>
    <property type="project" value="UniProtKB-SubCell"/>
</dbReference>
<organism evidence="12 13">
    <name type="scientific">Mesorhabditis spiculigera</name>
    <dbReference type="NCBI Taxonomy" id="96644"/>
    <lineage>
        <taxon>Eukaryota</taxon>
        <taxon>Metazoa</taxon>
        <taxon>Ecdysozoa</taxon>
        <taxon>Nematoda</taxon>
        <taxon>Chromadorea</taxon>
        <taxon>Rhabditida</taxon>
        <taxon>Rhabditina</taxon>
        <taxon>Rhabditomorpha</taxon>
        <taxon>Rhabditoidea</taxon>
        <taxon>Rhabditidae</taxon>
        <taxon>Mesorhabditinae</taxon>
        <taxon>Mesorhabditis</taxon>
    </lineage>
</organism>
<feature type="non-terminal residue" evidence="12">
    <location>
        <position position="1"/>
    </location>
</feature>
<comment type="caution">
    <text evidence="12">The sequence shown here is derived from an EMBL/GenBank/DDBJ whole genome shotgun (WGS) entry which is preliminary data.</text>
</comment>
<dbReference type="GO" id="GO:0005637">
    <property type="term" value="C:nuclear inner membrane"/>
    <property type="evidence" value="ECO:0007669"/>
    <property type="project" value="UniProtKB-SubCell"/>
</dbReference>
<name>A0AA36G5F5_9BILA</name>
<gene>
    <name evidence="12" type="ORF">MSPICULIGERA_LOCUS11869</name>
</gene>
<evidence type="ECO:0000256" key="11">
    <source>
        <dbReference type="RuleBase" id="RU368083"/>
    </source>
</evidence>
<keyword evidence="8 11" id="KW-1133">Transmembrane helix</keyword>
<keyword evidence="13" id="KW-1185">Reference proteome</keyword>
<evidence type="ECO:0000256" key="5">
    <source>
        <dbReference type="ARBA" id="ARBA00020208"/>
    </source>
</evidence>
<evidence type="ECO:0000313" key="12">
    <source>
        <dbReference type="EMBL" id="CAJ0573512.1"/>
    </source>
</evidence>
<dbReference type="PANTHER" id="PTHR10868">
    <property type="entry name" value="SIGMA 1-TYPE OPIOID RECEPTOR-RELATED"/>
    <property type="match status" value="1"/>
</dbReference>
<dbReference type="Proteomes" id="UP001177023">
    <property type="component" value="Unassembled WGS sequence"/>
</dbReference>
<dbReference type="EMBL" id="CATQJA010002619">
    <property type="protein sequence ID" value="CAJ0573512.1"/>
    <property type="molecule type" value="Genomic_DNA"/>
</dbReference>
<comment type="similarity">
    <text evidence="4 11">Belongs to the ERG2 family.</text>
</comment>
<evidence type="ECO:0000256" key="4">
    <source>
        <dbReference type="ARBA" id="ARBA00007141"/>
    </source>
</evidence>
<dbReference type="GO" id="GO:0005640">
    <property type="term" value="C:nuclear outer membrane"/>
    <property type="evidence" value="ECO:0007669"/>
    <property type="project" value="UniProtKB-SubCell"/>
</dbReference>
<keyword evidence="6 11" id="KW-0812">Transmembrane</keyword>
<evidence type="ECO:0000256" key="10">
    <source>
        <dbReference type="ARBA" id="ARBA00033467"/>
    </source>
</evidence>
<evidence type="ECO:0000256" key="3">
    <source>
        <dbReference type="ARBA" id="ARBA00004649"/>
    </source>
</evidence>
<proteinExistence type="inferred from homology"/>
<dbReference type="AlphaFoldDB" id="A0AA36G5F5"/>
<dbReference type="PANTHER" id="PTHR10868:SF1">
    <property type="entry name" value="SIGMA NON-OPIOID INTRACELLULAR RECEPTOR 1"/>
    <property type="match status" value="1"/>
</dbReference>
<evidence type="ECO:0000256" key="6">
    <source>
        <dbReference type="ARBA" id="ARBA00022692"/>
    </source>
</evidence>
<evidence type="ECO:0000256" key="1">
    <source>
        <dbReference type="ARBA" id="ARBA00004540"/>
    </source>
</evidence>
<dbReference type="Pfam" id="PF04622">
    <property type="entry name" value="ERG2_Sigma1R"/>
    <property type="match status" value="1"/>
</dbReference>
<dbReference type="InterPro" id="IPR006716">
    <property type="entry name" value="ERG2_sigma1_rcpt-like"/>
</dbReference>
<evidence type="ECO:0000256" key="9">
    <source>
        <dbReference type="ARBA" id="ARBA00023136"/>
    </source>
</evidence>
<protein>
    <recommendedName>
        <fullName evidence="5">Sigma non-opioid intracellular receptor 1</fullName>
    </recommendedName>
    <alternativeName>
        <fullName evidence="10">Sigma 1-type opioid receptor</fullName>
    </alternativeName>
</protein>
<accession>A0AA36G5F5</accession>
<feature type="transmembrane region" description="Helical" evidence="11">
    <location>
        <begin position="12"/>
        <end position="31"/>
    </location>
</feature>
<evidence type="ECO:0000256" key="2">
    <source>
        <dbReference type="ARBA" id="ARBA00004586"/>
    </source>
</evidence>
<keyword evidence="9 11" id="KW-0472">Membrane</keyword>
<keyword evidence="7" id="KW-0256">Endoplasmic reticulum</keyword>
<evidence type="ECO:0000256" key="8">
    <source>
        <dbReference type="ARBA" id="ARBA00022989"/>
    </source>
</evidence>
<comment type="subcellular location">
    <subcellularLocation>
        <location evidence="2">Endoplasmic reticulum membrane</location>
    </subcellularLocation>
    <subcellularLocation>
        <location evidence="1">Nucleus inner membrane</location>
    </subcellularLocation>
    <subcellularLocation>
        <location evidence="3">Nucleus outer membrane</location>
    </subcellularLocation>
</comment>